<feature type="coiled-coil region" evidence="1">
    <location>
        <begin position="278"/>
        <end position="305"/>
    </location>
</feature>
<keyword evidence="1" id="KW-0175">Coiled coil</keyword>
<evidence type="ECO:0000256" key="1">
    <source>
        <dbReference type="SAM" id="Coils"/>
    </source>
</evidence>
<evidence type="ECO:0000313" key="3">
    <source>
        <dbReference type="Proteomes" id="UP001500298"/>
    </source>
</evidence>
<keyword evidence="3" id="KW-1185">Reference proteome</keyword>
<name>A0ABP9D5Y9_9BACT</name>
<dbReference type="RefSeq" id="WP_345369955.1">
    <property type="nucleotide sequence ID" value="NZ_BAABJX010000020.1"/>
</dbReference>
<reference evidence="3" key="1">
    <citation type="journal article" date="2019" name="Int. J. Syst. Evol. Microbiol.">
        <title>The Global Catalogue of Microorganisms (GCM) 10K type strain sequencing project: providing services to taxonomists for standard genome sequencing and annotation.</title>
        <authorList>
            <consortium name="The Broad Institute Genomics Platform"/>
            <consortium name="The Broad Institute Genome Sequencing Center for Infectious Disease"/>
            <person name="Wu L."/>
            <person name="Ma J."/>
        </authorList>
    </citation>
    <scope>NUCLEOTIDE SEQUENCE [LARGE SCALE GENOMIC DNA]</scope>
    <source>
        <strain evidence="3">JCM 18326</strain>
    </source>
</reference>
<sequence length="388" mass="44929">MVLFLAGGFLLWYSFFKSEKTFEKNRYEIYTDYVEDNIKIDIPSHLSNQQQVIIELPILDLDKYETQIINKQKKINALNQNIMHLWDAQNEGKDIVIEVLEEMVTEAEKIKHSYEISKKVTDLYLQQGKHYTTAPAAVQSKINRLRLYQEQHIQSYENLAGACEEMLLYVKDASEEVFDYSRGELLYVQLQEAQSFLFSSAQEIVISMYQIENLYNRLRPEEQPWFKNNMDPLYIALQDLLLQDIIIDKEDLKFAEQQVLFKKGTSVAGEYLNGLHPVSQAHVQLENIKEEVKELSNKKEQVSSLLQGRSVELVKDVRVGVGQTKKLLKITQDSLKLNGPVSYWYLTLSPLSEGNTTLQFNGSIAIKDLNTQETHFLKTFINKAIVVE</sequence>
<protein>
    <submittedName>
        <fullName evidence="2">Uncharacterized protein</fullName>
    </submittedName>
</protein>
<organism evidence="2 3">
    <name type="scientific">Algivirga pacifica</name>
    <dbReference type="NCBI Taxonomy" id="1162670"/>
    <lineage>
        <taxon>Bacteria</taxon>
        <taxon>Pseudomonadati</taxon>
        <taxon>Bacteroidota</taxon>
        <taxon>Cytophagia</taxon>
        <taxon>Cytophagales</taxon>
        <taxon>Flammeovirgaceae</taxon>
        <taxon>Algivirga</taxon>
    </lineage>
</organism>
<dbReference type="EMBL" id="BAABJX010000020">
    <property type="protein sequence ID" value="GAA4828115.1"/>
    <property type="molecule type" value="Genomic_DNA"/>
</dbReference>
<accession>A0ABP9D5Y9</accession>
<comment type="caution">
    <text evidence="2">The sequence shown here is derived from an EMBL/GenBank/DDBJ whole genome shotgun (WGS) entry which is preliminary data.</text>
</comment>
<gene>
    <name evidence="2" type="ORF">GCM10023331_11350</name>
</gene>
<proteinExistence type="predicted"/>
<evidence type="ECO:0000313" key="2">
    <source>
        <dbReference type="EMBL" id="GAA4828115.1"/>
    </source>
</evidence>
<dbReference type="Proteomes" id="UP001500298">
    <property type="component" value="Unassembled WGS sequence"/>
</dbReference>